<dbReference type="RefSeq" id="WP_210160165.1">
    <property type="nucleotide sequence ID" value="NZ_RCIY01000077.1"/>
</dbReference>
<protein>
    <submittedName>
        <fullName evidence="2">Lipopolysaccharide biosynthesis protein RfbH</fullName>
    </submittedName>
</protein>
<dbReference type="InterPro" id="IPR015421">
    <property type="entry name" value="PyrdxlP-dep_Trfase_major"/>
</dbReference>
<proteinExistence type="predicted"/>
<dbReference type="InterPro" id="IPR015424">
    <property type="entry name" value="PyrdxlP-dep_Trfase"/>
</dbReference>
<dbReference type="Pfam" id="PF01041">
    <property type="entry name" value="DegT_DnrJ_EryC1"/>
    <property type="match status" value="1"/>
</dbReference>
<dbReference type="AlphaFoldDB" id="A0A8H1LCM6"/>
<dbReference type="Proteomes" id="UP000298111">
    <property type="component" value="Unassembled WGS sequence"/>
</dbReference>
<organism evidence="2 3">
    <name type="scientific">Streptomyces albus</name>
    <dbReference type="NCBI Taxonomy" id="1888"/>
    <lineage>
        <taxon>Bacteria</taxon>
        <taxon>Bacillati</taxon>
        <taxon>Actinomycetota</taxon>
        <taxon>Actinomycetes</taxon>
        <taxon>Kitasatosporales</taxon>
        <taxon>Streptomycetaceae</taxon>
        <taxon>Streptomyces</taxon>
    </lineage>
</organism>
<gene>
    <name evidence="2" type="ORF">D8771_23740</name>
</gene>
<name>A0A8H1LCM6_9ACTN</name>
<evidence type="ECO:0000256" key="1">
    <source>
        <dbReference type="SAM" id="MobiDB-lite"/>
    </source>
</evidence>
<reference evidence="2 3" key="1">
    <citation type="submission" date="2018-10" db="EMBL/GenBank/DDBJ databases">
        <title>Isolation of pseudouridimycin from Streptomyces albus DSM 40763.</title>
        <authorList>
            <person name="Rosenqvist P."/>
            <person name="Metsae-Ketelae M."/>
            <person name="Virta P."/>
        </authorList>
    </citation>
    <scope>NUCLEOTIDE SEQUENCE [LARGE SCALE GENOMIC DNA]</scope>
    <source>
        <strain evidence="2 3">DSM 40763</strain>
    </source>
</reference>
<feature type="compositionally biased region" description="Basic and acidic residues" evidence="1">
    <location>
        <begin position="1"/>
        <end position="14"/>
    </location>
</feature>
<accession>A0A8H1LCM6</accession>
<dbReference type="SUPFAM" id="SSF53383">
    <property type="entry name" value="PLP-dependent transferases"/>
    <property type="match status" value="1"/>
</dbReference>
<evidence type="ECO:0000313" key="2">
    <source>
        <dbReference type="EMBL" id="TGG79453.1"/>
    </source>
</evidence>
<feature type="non-terminal residue" evidence="2">
    <location>
        <position position="119"/>
    </location>
</feature>
<dbReference type="Gene3D" id="3.40.640.10">
    <property type="entry name" value="Type I PLP-dependent aspartate aminotransferase-like (Major domain)"/>
    <property type="match status" value="1"/>
</dbReference>
<dbReference type="InterPro" id="IPR000653">
    <property type="entry name" value="DegT/StrS_aminotransferase"/>
</dbReference>
<dbReference type="EMBL" id="RCIY01000077">
    <property type="protein sequence ID" value="TGG79453.1"/>
    <property type="molecule type" value="Genomic_DNA"/>
</dbReference>
<sequence>MNDEHRTRVLEEARKHHQSVRGSGEFVPGTTEIWPSGAVLDEDDRAALVEAALDLRIAAGPLSKRFESEFARLLKRRKAHLTNSGSSANLLALTAYTSPQLGERRLLPGDEVITVAAGF</sequence>
<evidence type="ECO:0000313" key="3">
    <source>
        <dbReference type="Proteomes" id="UP000298111"/>
    </source>
</evidence>
<comment type="caution">
    <text evidence="2">The sequence shown here is derived from an EMBL/GenBank/DDBJ whole genome shotgun (WGS) entry which is preliminary data.</text>
</comment>
<feature type="region of interest" description="Disordered" evidence="1">
    <location>
        <begin position="1"/>
        <end position="27"/>
    </location>
</feature>